<evidence type="ECO:0000313" key="1">
    <source>
        <dbReference type="EMBL" id="MEJ1249405.1"/>
    </source>
</evidence>
<evidence type="ECO:0000313" key="2">
    <source>
        <dbReference type="Proteomes" id="UP001364472"/>
    </source>
</evidence>
<reference evidence="1 2" key="1">
    <citation type="journal article" date="2016" name="Antonie Van Leeuwenhoek">
        <title>Denitratimonas tolerans gen. nov., sp. nov., a denitrifying bacterium isolated from a bioreactor for tannery wastewater treatment.</title>
        <authorList>
            <person name="Han S.I."/>
            <person name="Kim J.O."/>
            <person name="Lee Y.R."/>
            <person name="Ekpeghere K.I."/>
            <person name="Koh S.C."/>
            <person name="Whang K.S."/>
        </authorList>
    </citation>
    <scope>NUCLEOTIDE SEQUENCE [LARGE SCALE GENOMIC DNA]</scope>
    <source>
        <strain evidence="1 2">KACC 17565</strain>
    </source>
</reference>
<protein>
    <recommendedName>
        <fullName evidence="3">2-amino-4-hydroxy-6-hydroxymethyldihydropteridine diphosphokinase</fullName>
    </recommendedName>
</protein>
<proteinExistence type="predicted"/>
<sequence>MAQALLSLGSNIDPEANLRAAAADLRAAFPGAHRCGQRCRPARSLPALEGAAGRTANALVAQASGEGKVSREFQGLAGFASVLTI</sequence>
<organism evidence="1 2">
    <name type="scientific">Denitratimonas tolerans</name>
    <dbReference type="NCBI Taxonomy" id="1338420"/>
    <lineage>
        <taxon>Bacteria</taxon>
        <taxon>Pseudomonadati</taxon>
        <taxon>Pseudomonadota</taxon>
        <taxon>Gammaproteobacteria</taxon>
        <taxon>Lysobacterales</taxon>
        <taxon>Lysobacteraceae</taxon>
        <taxon>Denitratimonas</taxon>
    </lineage>
</organism>
<name>A0AAW9R242_9GAMM</name>
<dbReference type="AlphaFoldDB" id="A0AAW9R242"/>
<dbReference type="EMBL" id="JBBDHC010000007">
    <property type="protein sequence ID" value="MEJ1249405.1"/>
    <property type="molecule type" value="Genomic_DNA"/>
</dbReference>
<gene>
    <name evidence="1" type="ORF">WB794_06925</name>
</gene>
<evidence type="ECO:0008006" key="3">
    <source>
        <dbReference type="Google" id="ProtNLM"/>
    </source>
</evidence>
<keyword evidence="2" id="KW-1185">Reference proteome</keyword>
<dbReference type="RefSeq" id="WP_337335118.1">
    <property type="nucleotide sequence ID" value="NZ_JBBDHC010000007.1"/>
</dbReference>
<comment type="caution">
    <text evidence="1">The sequence shown here is derived from an EMBL/GenBank/DDBJ whole genome shotgun (WGS) entry which is preliminary data.</text>
</comment>
<dbReference type="Proteomes" id="UP001364472">
    <property type="component" value="Unassembled WGS sequence"/>
</dbReference>
<accession>A0AAW9R242</accession>